<organism evidence="1 2">
    <name type="scientific">Cuscuta europaea</name>
    <name type="common">European dodder</name>
    <dbReference type="NCBI Taxonomy" id="41803"/>
    <lineage>
        <taxon>Eukaryota</taxon>
        <taxon>Viridiplantae</taxon>
        <taxon>Streptophyta</taxon>
        <taxon>Embryophyta</taxon>
        <taxon>Tracheophyta</taxon>
        <taxon>Spermatophyta</taxon>
        <taxon>Magnoliopsida</taxon>
        <taxon>eudicotyledons</taxon>
        <taxon>Gunneridae</taxon>
        <taxon>Pentapetalae</taxon>
        <taxon>asterids</taxon>
        <taxon>lamiids</taxon>
        <taxon>Solanales</taxon>
        <taxon>Convolvulaceae</taxon>
        <taxon>Cuscuteae</taxon>
        <taxon>Cuscuta</taxon>
        <taxon>Cuscuta subgen. Cuscuta</taxon>
    </lineage>
</organism>
<dbReference type="OrthoDB" id="1742302at2759"/>
<proteinExistence type="predicted"/>
<accession>A0A9P0ZU15</accession>
<protein>
    <submittedName>
        <fullName evidence="1">Uncharacterized protein</fullName>
    </submittedName>
</protein>
<gene>
    <name evidence="1" type="ORF">CEURO_LOCUS20724</name>
</gene>
<sequence>MNCLFWNIRGLESSSSRLFSLIQQWRINLVAVIEPIVDSTKADSYKHKHGLNAVLFSPNTKIWNIWDPNSLIILDTVWHTQFVPIKVKKEDFSWWITFIYGNHCYISRRYL</sequence>
<dbReference type="EMBL" id="CAMAPE010000065">
    <property type="protein sequence ID" value="CAH9115210.1"/>
    <property type="molecule type" value="Genomic_DNA"/>
</dbReference>
<comment type="caution">
    <text evidence="1">The sequence shown here is derived from an EMBL/GenBank/DDBJ whole genome shotgun (WGS) entry which is preliminary data.</text>
</comment>
<name>A0A9P0ZU15_CUSEU</name>
<keyword evidence="2" id="KW-1185">Reference proteome</keyword>
<dbReference type="SUPFAM" id="SSF56219">
    <property type="entry name" value="DNase I-like"/>
    <property type="match status" value="1"/>
</dbReference>
<dbReference type="Proteomes" id="UP001152484">
    <property type="component" value="Unassembled WGS sequence"/>
</dbReference>
<dbReference type="AlphaFoldDB" id="A0A9P0ZU15"/>
<evidence type="ECO:0000313" key="1">
    <source>
        <dbReference type="EMBL" id="CAH9115210.1"/>
    </source>
</evidence>
<evidence type="ECO:0000313" key="2">
    <source>
        <dbReference type="Proteomes" id="UP001152484"/>
    </source>
</evidence>
<reference evidence="1" key="1">
    <citation type="submission" date="2022-07" db="EMBL/GenBank/DDBJ databases">
        <authorList>
            <person name="Macas J."/>
            <person name="Novak P."/>
            <person name="Neumann P."/>
        </authorList>
    </citation>
    <scope>NUCLEOTIDE SEQUENCE</scope>
</reference>
<dbReference type="InterPro" id="IPR036691">
    <property type="entry name" value="Endo/exonu/phosph_ase_sf"/>
</dbReference>